<name>A0ABU6MXN1_9BACI</name>
<proteinExistence type="predicted"/>
<evidence type="ECO:0000313" key="2">
    <source>
        <dbReference type="Proteomes" id="UP001309448"/>
    </source>
</evidence>
<dbReference type="InterPro" id="IPR011990">
    <property type="entry name" value="TPR-like_helical_dom_sf"/>
</dbReference>
<gene>
    <name evidence="1" type="ORF">P4U88_16180</name>
</gene>
<dbReference type="Gene3D" id="1.25.40.10">
    <property type="entry name" value="Tetratricopeptide repeat domain"/>
    <property type="match status" value="1"/>
</dbReference>
<accession>A0ABU6MXN1</accession>
<evidence type="ECO:0000313" key="1">
    <source>
        <dbReference type="EMBL" id="MED1567456.1"/>
    </source>
</evidence>
<dbReference type="RefSeq" id="WP_242273182.1">
    <property type="nucleotide sequence ID" value="NZ_JARLXY010000030.1"/>
</dbReference>
<comment type="caution">
    <text evidence="1">The sequence shown here is derived from an EMBL/GenBank/DDBJ whole genome shotgun (WGS) entry which is preliminary data.</text>
</comment>
<reference evidence="1 2" key="1">
    <citation type="submission" date="2023-03" db="EMBL/GenBank/DDBJ databases">
        <title>Bacillus Genome Sequencing.</title>
        <authorList>
            <person name="Dunlap C."/>
        </authorList>
    </citation>
    <scope>NUCLEOTIDE SEQUENCE [LARGE SCALE GENOMIC DNA]</scope>
    <source>
        <strain evidence="1 2">B-615</strain>
    </source>
</reference>
<dbReference type="Proteomes" id="UP001309448">
    <property type="component" value="Unassembled WGS sequence"/>
</dbReference>
<organism evidence="1 2">
    <name type="scientific">Bacillus paramycoides</name>
    <dbReference type="NCBI Taxonomy" id="2026194"/>
    <lineage>
        <taxon>Bacteria</taxon>
        <taxon>Bacillati</taxon>
        <taxon>Bacillota</taxon>
        <taxon>Bacilli</taxon>
        <taxon>Bacillales</taxon>
        <taxon>Bacillaceae</taxon>
        <taxon>Bacillus</taxon>
        <taxon>Bacillus cereus group</taxon>
    </lineage>
</organism>
<protein>
    <submittedName>
        <fullName evidence="1">Uncharacterized protein</fullName>
    </submittedName>
</protein>
<sequence>MKSQIIRLLNDRFQEIRLQHVSRTEELKKEIDSKINNIEEDQES</sequence>
<dbReference type="Pfam" id="PF18801">
    <property type="entry name" value="RapH_N"/>
    <property type="match status" value="1"/>
</dbReference>
<keyword evidence="2" id="KW-1185">Reference proteome</keyword>
<dbReference type="EMBL" id="JARMDB010000011">
    <property type="protein sequence ID" value="MED1567456.1"/>
    <property type="molecule type" value="Genomic_DNA"/>
</dbReference>